<evidence type="ECO:0000313" key="2">
    <source>
        <dbReference type="EMBL" id="GFA48331.1"/>
    </source>
</evidence>
<name>A0A699JNN6_TANCI</name>
<organism evidence="2">
    <name type="scientific">Tanacetum cinerariifolium</name>
    <name type="common">Dalmatian daisy</name>
    <name type="synonym">Chrysanthemum cinerariifolium</name>
    <dbReference type="NCBI Taxonomy" id="118510"/>
    <lineage>
        <taxon>Eukaryota</taxon>
        <taxon>Viridiplantae</taxon>
        <taxon>Streptophyta</taxon>
        <taxon>Embryophyta</taxon>
        <taxon>Tracheophyta</taxon>
        <taxon>Spermatophyta</taxon>
        <taxon>Magnoliopsida</taxon>
        <taxon>eudicotyledons</taxon>
        <taxon>Gunneridae</taxon>
        <taxon>Pentapetalae</taxon>
        <taxon>asterids</taxon>
        <taxon>campanulids</taxon>
        <taxon>Asterales</taxon>
        <taxon>Asteraceae</taxon>
        <taxon>Asteroideae</taxon>
        <taxon>Anthemideae</taxon>
        <taxon>Anthemidinae</taxon>
        <taxon>Tanacetum</taxon>
    </lineage>
</organism>
<dbReference type="EMBL" id="BKCJ010431951">
    <property type="protein sequence ID" value="GFA48331.1"/>
    <property type="molecule type" value="Genomic_DNA"/>
</dbReference>
<sequence length="231" mass="26948">MDSYSVLSYVDRMPPKRTSTSKTPAITLATIQRLITDGIVASLETQVINTNDTNRNVEPRETHVAKRGNYKEFINYQPFYFNGTKGAADFIRWFERTKSVFSRSNCAEENRVTFAIGTLTDDALSWWNAYDQPIGLEQANKITLTELKRLLTNKYCPRTEIKKMEDEFYNLIVKGNDLKTYTRRFQELTIYAQTWYQTPRSLWKPLSLDYLGALKEMLLLQNLRLPRKLST</sequence>
<keyword evidence="2" id="KW-0695">RNA-directed DNA polymerase</keyword>
<evidence type="ECO:0000259" key="1">
    <source>
        <dbReference type="Pfam" id="PF03732"/>
    </source>
</evidence>
<reference evidence="2" key="1">
    <citation type="journal article" date="2019" name="Sci. Rep.">
        <title>Draft genome of Tanacetum cinerariifolium, the natural source of mosquito coil.</title>
        <authorList>
            <person name="Yamashiro T."/>
            <person name="Shiraishi A."/>
            <person name="Satake H."/>
            <person name="Nakayama K."/>
        </authorList>
    </citation>
    <scope>NUCLEOTIDE SEQUENCE</scope>
</reference>
<keyword evidence="2" id="KW-0548">Nucleotidyltransferase</keyword>
<dbReference type="InterPro" id="IPR005162">
    <property type="entry name" value="Retrotrans_gag_dom"/>
</dbReference>
<protein>
    <submittedName>
        <fullName evidence="2">Reverse transcriptase domain-containing protein</fullName>
    </submittedName>
</protein>
<gene>
    <name evidence="2" type="ORF">Tci_620303</name>
</gene>
<dbReference type="Pfam" id="PF03732">
    <property type="entry name" value="Retrotrans_gag"/>
    <property type="match status" value="1"/>
</dbReference>
<feature type="domain" description="Retrotransposon gag" evidence="1">
    <location>
        <begin position="114"/>
        <end position="193"/>
    </location>
</feature>
<accession>A0A699JNN6</accession>
<dbReference type="AlphaFoldDB" id="A0A699JNN6"/>
<comment type="caution">
    <text evidence="2">The sequence shown here is derived from an EMBL/GenBank/DDBJ whole genome shotgun (WGS) entry which is preliminary data.</text>
</comment>
<dbReference type="GO" id="GO:0003964">
    <property type="term" value="F:RNA-directed DNA polymerase activity"/>
    <property type="evidence" value="ECO:0007669"/>
    <property type="project" value="UniProtKB-KW"/>
</dbReference>
<keyword evidence="2" id="KW-0808">Transferase</keyword>
<proteinExistence type="predicted"/>